<dbReference type="EMBL" id="MFQS01000044">
    <property type="protein sequence ID" value="OGH82323.1"/>
    <property type="molecule type" value="Genomic_DNA"/>
</dbReference>
<dbReference type="PANTHER" id="PTHR47683">
    <property type="entry name" value="PSEUDOURIDINE SYNTHASE FAMILY PROTEIN-RELATED"/>
    <property type="match status" value="1"/>
</dbReference>
<dbReference type="GO" id="GO:0009982">
    <property type="term" value="F:pseudouridine synthase activity"/>
    <property type="evidence" value="ECO:0007669"/>
    <property type="project" value="InterPro"/>
</dbReference>
<dbReference type="InterPro" id="IPR020103">
    <property type="entry name" value="PsdUridine_synth_cat_dom_sf"/>
</dbReference>
<dbReference type="Proteomes" id="UP000176300">
    <property type="component" value="Unassembled WGS sequence"/>
</dbReference>
<reference evidence="2 3" key="1">
    <citation type="journal article" date="2016" name="Nat. Commun.">
        <title>Thousands of microbial genomes shed light on interconnected biogeochemical processes in an aquifer system.</title>
        <authorList>
            <person name="Anantharaman K."/>
            <person name="Brown C.T."/>
            <person name="Hug L.A."/>
            <person name="Sharon I."/>
            <person name="Castelle C.J."/>
            <person name="Probst A.J."/>
            <person name="Thomas B.C."/>
            <person name="Singh A."/>
            <person name="Wilkins M.J."/>
            <person name="Karaoz U."/>
            <person name="Brodie E.L."/>
            <person name="Williams K.H."/>
            <person name="Hubbard S.S."/>
            <person name="Banfield J.F."/>
        </authorList>
    </citation>
    <scope>NUCLEOTIDE SEQUENCE [LARGE SCALE GENOMIC DNA]</scope>
</reference>
<protein>
    <recommendedName>
        <fullName evidence="4">Pseudouridine synthase RsuA/RluA-like domain-containing protein</fullName>
    </recommendedName>
</protein>
<dbReference type="GO" id="GO:0006396">
    <property type="term" value="P:RNA processing"/>
    <property type="evidence" value="ECO:0007669"/>
    <property type="project" value="UniProtKB-ARBA"/>
</dbReference>
<name>A0A1F6NF15_9BACT</name>
<sequence length="183" mass="20827">METKPQKNPKIYIALNKPVDYSVSTDGEQNLLVSDLIIKENYAGNYNKDLNAKDYFINAPDKDSEGLAILTNDQGASAWFARLYCEYELTIGRPLIRDAKKVLEAGMNIDGEFFPGIKIKREFNKGKRTIITINLKGKETRIRRMFGRLGYNISIIRRTKIGKLKLGTLPVGKWQLAKKEEVV</sequence>
<keyword evidence="1" id="KW-0413">Isomerase</keyword>
<comment type="caution">
    <text evidence="2">The sequence shown here is derived from an EMBL/GenBank/DDBJ whole genome shotgun (WGS) entry which is preliminary data.</text>
</comment>
<dbReference type="SUPFAM" id="SSF55120">
    <property type="entry name" value="Pseudouridine synthase"/>
    <property type="match status" value="1"/>
</dbReference>
<dbReference type="InterPro" id="IPR050343">
    <property type="entry name" value="RsuA_PseudoU_synthase"/>
</dbReference>
<accession>A0A1F6NF15</accession>
<dbReference type="InterPro" id="IPR042092">
    <property type="entry name" value="PsdUridine_s_RsuA/RluB/E/F_cat"/>
</dbReference>
<dbReference type="STRING" id="1798697.A2373_02405"/>
<dbReference type="InterPro" id="IPR020094">
    <property type="entry name" value="TruA/RsuA/RluB/E/F_N"/>
</dbReference>
<dbReference type="PANTHER" id="PTHR47683:SF2">
    <property type="entry name" value="RNA-BINDING S4 DOMAIN-CONTAINING PROTEIN"/>
    <property type="match status" value="1"/>
</dbReference>
<evidence type="ECO:0000313" key="2">
    <source>
        <dbReference type="EMBL" id="OGH82323.1"/>
    </source>
</evidence>
<dbReference type="AlphaFoldDB" id="A0A1F6NF15"/>
<gene>
    <name evidence="2" type="ORF">A2373_02405</name>
</gene>
<dbReference type="Gene3D" id="3.30.70.1560">
    <property type="entry name" value="Alpha-L RNA-binding motif"/>
    <property type="match status" value="1"/>
</dbReference>
<dbReference type="GO" id="GO:0140098">
    <property type="term" value="F:catalytic activity, acting on RNA"/>
    <property type="evidence" value="ECO:0007669"/>
    <property type="project" value="UniProtKB-ARBA"/>
</dbReference>
<dbReference type="Gene3D" id="3.30.70.580">
    <property type="entry name" value="Pseudouridine synthase I, catalytic domain, N-terminal subdomain"/>
    <property type="match status" value="1"/>
</dbReference>
<dbReference type="GO" id="GO:0003723">
    <property type="term" value="F:RNA binding"/>
    <property type="evidence" value="ECO:0007669"/>
    <property type="project" value="InterPro"/>
</dbReference>
<organism evidence="2 3">
    <name type="scientific">Candidatus Magasanikbacteria bacterium RIFOXYB1_FULL_40_15</name>
    <dbReference type="NCBI Taxonomy" id="1798697"/>
    <lineage>
        <taxon>Bacteria</taxon>
        <taxon>Candidatus Magasanikiibacteriota</taxon>
    </lineage>
</organism>
<evidence type="ECO:0000256" key="1">
    <source>
        <dbReference type="ARBA" id="ARBA00023235"/>
    </source>
</evidence>
<evidence type="ECO:0008006" key="4">
    <source>
        <dbReference type="Google" id="ProtNLM"/>
    </source>
</evidence>
<dbReference type="GO" id="GO:0001522">
    <property type="term" value="P:pseudouridine synthesis"/>
    <property type="evidence" value="ECO:0007669"/>
    <property type="project" value="InterPro"/>
</dbReference>
<proteinExistence type="predicted"/>
<evidence type="ECO:0000313" key="3">
    <source>
        <dbReference type="Proteomes" id="UP000176300"/>
    </source>
</evidence>